<gene>
    <name evidence="3" type="ORF">CYMTET_5239</name>
</gene>
<name>A0AAE0LJ97_9CHLO</name>
<feature type="compositionally biased region" description="Polar residues" evidence="1">
    <location>
        <begin position="23"/>
        <end position="37"/>
    </location>
</feature>
<dbReference type="InterPro" id="IPR040843">
    <property type="entry name" value="RAMA"/>
</dbReference>
<dbReference type="EMBL" id="LGRX02000943">
    <property type="protein sequence ID" value="KAK3287237.1"/>
    <property type="molecule type" value="Genomic_DNA"/>
</dbReference>
<feature type="compositionally biased region" description="Basic and acidic residues" evidence="1">
    <location>
        <begin position="1"/>
        <end position="20"/>
    </location>
</feature>
<feature type="region of interest" description="Disordered" evidence="1">
    <location>
        <begin position="173"/>
        <end position="212"/>
    </location>
</feature>
<feature type="compositionally biased region" description="Polar residues" evidence="1">
    <location>
        <begin position="84"/>
        <end position="99"/>
    </location>
</feature>
<feature type="domain" description="RAMA" evidence="2">
    <location>
        <begin position="202"/>
        <end position="315"/>
    </location>
</feature>
<dbReference type="Proteomes" id="UP001190700">
    <property type="component" value="Unassembled WGS sequence"/>
</dbReference>
<feature type="region of interest" description="Disordered" evidence="1">
    <location>
        <begin position="1"/>
        <end position="60"/>
    </location>
</feature>
<feature type="region of interest" description="Disordered" evidence="1">
    <location>
        <begin position="337"/>
        <end position="372"/>
    </location>
</feature>
<evidence type="ECO:0000313" key="3">
    <source>
        <dbReference type="EMBL" id="KAK3287237.1"/>
    </source>
</evidence>
<feature type="compositionally biased region" description="Acidic residues" evidence="1">
    <location>
        <begin position="354"/>
        <end position="363"/>
    </location>
</feature>
<feature type="compositionally biased region" description="Basic and acidic residues" evidence="1">
    <location>
        <begin position="185"/>
        <end position="197"/>
    </location>
</feature>
<evidence type="ECO:0000259" key="2">
    <source>
        <dbReference type="Pfam" id="PF18755"/>
    </source>
</evidence>
<accession>A0AAE0LJ97</accession>
<feature type="compositionally biased region" description="Basic residues" evidence="1">
    <location>
        <begin position="173"/>
        <end position="184"/>
    </location>
</feature>
<feature type="compositionally biased region" description="Basic and acidic residues" evidence="1">
    <location>
        <begin position="102"/>
        <end position="126"/>
    </location>
</feature>
<keyword evidence="4" id="KW-1185">Reference proteome</keyword>
<comment type="caution">
    <text evidence="3">The sequence shown here is derived from an EMBL/GenBank/DDBJ whole genome shotgun (WGS) entry which is preliminary data.</text>
</comment>
<organism evidence="3 4">
    <name type="scientific">Cymbomonas tetramitiformis</name>
    <dbReference type="NCBI Taxonomy" id="36881"/>
    <lineage>
        <taxon>Eukaryota</taxon>
        <taxon>Viridiplantae</taxon>
        <taxon>Chlorophyta</taxon>
        <taxon>Pyramimonadophyceae</taxon>
        <taxon>Pyramimonadales</taxon>
        <taxon>Pyramimonadaceae</taxon>
        <taxon>Cymbomonas</taxon>
    </lineage>
</organism>
<sequence length="399" mass="43751">MADGHDQSSSRTDSPDHSDANPEISSLNSYFPPQQGSLFGMSEQATRCDPGTSSGFYSAGAELGDNAVHIGDNMPNMHTQLVRENSGASLSEATISAASDSEETKSLADDSGTESDKEVQQQLDWQRHEELNLAAREQEDRELAALWKKNHQEWLERSKAKWREQRSARRRFLGIFPKTRKNAKAPREPKPPREPKAPKPPKQLKAAKPPGQSRAYGLKALLDAGLVEADPEKLSLSIRYKDETFKAALLDTGGIVWKTDDGQSLEFASPSAWSIFVKRIVTPEKKADDGWKSVKYSNGCSTLTLEALKERLAMQAYNNAVPTPDLNEETHGTFAVQSEQEPQAMQHDARDADLTDEDDEEAPDPQHQGTAVNFGMDVAYGAVFPGGPDASMPVGGGTW</sequence>
<evidence type="ECO:0000313" key="4">
    <source>
        <dbReference type="Proteomes" id="UP001190700"/>
    </source>
</evidence>
<reference evidence="3 4" key="1">
    <citation type="journal article" date="2015" name="Genome Biol. Evol.">
        <title>Comparative Genomics of a Bacterivorous Green Alga Reveals Evolutionary Causalities and Consequences of Phago-Mixotrophic Mode of Nutrition.</title>
        <authorList>
            <person name="Burns J.A."/>
            <person name="Paasch A."/>
            <person name="Narechania A."/>
            <person name="Kim E."/>
        </authorList>
    </citation>
    <scope>NUCLEOTIDE SEQUENCE [LARGE SCALE GENOMIC DNA]</scope>
    <source>
        <strain evidence="3 4">PLY_AMNH</strain>
    </source>
</reference>
<dbReference type="Pfam" id="PF18755">
    <property type="entry name" value="RAMA"/>
    <property type="match status" value="1"/>
</dbReference>
<evidence type="ECO:0000256" key="1">
    <source>
        <dbReference type="SAM" id="MobiDB-lite"/>
    </source>
</evidence>
<dbReference type="AlphaFoldDB" id="A0AAE0LJ97"/>
<proteinExistence type="predicted"/>
<protein>
    <recommendedName>
        <fullName evidence="2">RAMA domain-containing protein</fullName>
    </recommendedName>
</protein>
<feature type="region of interest" description="Disordered" evidence="1">
    <location>
        <begin position="84"/>
        <end position="126"/>
    </location>
</feature>